<dbReference type="RefSeq" id="WP_346337849.1">
    <property type="nucleotide sequence ID" value="NZ_JBBYXI010000013.1"/>
</dbReference>
<dbReference type="Pfam" id="PF03693">
    <property type="entry name" value="ParD_antitoxin"/>
    <property type="match status" value="1"/>
</dbReference>
<reference evidence="3 4" key="1">
    <citation type="submission" date="2024-04" db="EMBL/GenBank/DDBJ databases">
        <title>A novel species isolated from cricket.</title>
        <authorList>
            <person name="Wang H.-C."/>
        </authorList>
    </citation>
    <scope>NUCLEOTIDE SEQUENCE [LARGE SCALE GENOMIC DNA]</scope>
    <source>
        <strain evidence="3 4">WL0021</strain>
    </source>
</reference>
<sequence length="83" mass="9337">MISLELGKSLESYVENLVKTGRYNSKSEVLREGLRMLQEREQQFAALDAVIMRGVAASDAGQGKNADEVFDRLQKKYGSMQDH</sequence>
<dbReference type="InterPro" id="IPR038296">
    <property type="entry name" value="ParD_sf"/>
</dbReference>
<protein>
    <submittedName>
        <fullName evidence="3">Type II toxin-antitoxin system ParD family antitoxin</fullName>
    </submittedName>
</protein>
<keyword evidence="4" id="KW-1185">Reference proteome</keyword>
<accession>A0ABV0BM93</accession>
<dbReference type="EMBL" id="JBBYXI010000013">
    <property type="protein sequence ID" value="MEN3931802.1"/>
    <property type="molecule type" value="Genomic_DNA"/>
</dbReference>
<comment type="similarity">
    <text evidence="1">Belongs to the ParD antitoxin family.</text>
</comment>
<dbReference type="CDD" id="cd22231">
    <property type="entry name" value="RHH_NikR_HicB-like"/>
    <property type="match status" value="1"/>
</dbReference>
<comment type="caution">
    <text evidence="3">The sequence shown here is derived from an EMBL/GenBank/DDBJ whole genome shotgun (WGS) entry which is preliminary data.</text>
</comment>
<dbReference type="Gene3D" id="6.10.10.120">
    <property type="entry name" value="Antitoxin ParD1-like"/>
    <property type="match status" value="1"/>
</dbReference>
<dbReference type="PANTHER" id="PTHR36582:SF2">
    <property type="entry name" value="ANTITOXIN PARD"/>
    <property type="match status" value="1"/>
</dbReference>
<evidence type="ECO:0000313" key="3">
    <source>
        <dbReference type="EMBL" id="MEN3931802.1"/>
    </source>
</evidence>
<proteinExistence type="inferred from homology"/>
<evidence type="ECO:0000256" key="2">
    <source>
        <dbReference type="ARBA" id="ARBA00022649"/>
    </source>
</evidence>
<dbReference type="Proteomes" id="UP001418637">
    <property type="component" value="Unassembled WGS sequence"/>
</dbReference>
<name>A0ABV0BM93_9HYPH</name>
<evidence type="ECO:0000313" key="4">
    <source>
        <dbReference type="Proteomes" id="UP001418637"/>
    </source>
</evidence>
<dbReference type="PANTHER" id="PTHR36582">
    <property type="entry name" value="ANTITOXIN PARD"/>
    <property type="match status" value="1"/>
</dbReference>
<organism evidence="3 4">
    <name type="scientific">Hohaiivirga grylli</name>
    <dbReference type="NCBI Taxonomy" id="3133970"/>
    <lineage>
        <taxon>Bacteria</taxon>
        <taxon>Pseudomonadati</taxon>
        <taxon>Pseudomonadota</taxon>
        <taxon>Alphaproteobacteria</taxon>
        <taxon>Hyphomicrobiales</taxon>
        <taxon>Methylobacteriaceae</taxon>
        <taxon>Hohaiivirga</taxon>
    </lineage>
</organism>
<keyword evidence="2" id="KW-1277">Toxin-antitoxin system</keyword>
<dbReference type="InterPro" id="IPR010985">
    <property type="entry name" value="Ribbon_hlx_hlx"/>
</dbReference>
<gene>
    <name evidence="3" type="ORF">WJT86_12140</name>
</gene>
<dbReference type="InterPro" id="IPR022789">
    <property type="entry name" value="ParD"/>
</dbReference>
<dbReference type="SUPFAM" id="SSF47598">
    <property type="entry name" value="Ribbon-helix-helix"/>
    <property type="match status" value="1"/>
</dbReference>
<dbReference type="NCBIfam" id="TIGR02606">
    <property type="entry name" value="antidote_CC2985"/>
    <property type="match status" value="1"/>
</dbReference>
<evidence type="ECO:0000256" key="1">
    <source>
        <dbReference type="ARBA" id="ARBA00008580"/>
    </source>
</evidence>